<proteinExistence type="predicted"/>
<feature type="non-terminal residue" evidence="1">
    <location>
        <position position="100"/>
    </location>
</feature>
<dbReference type="Proteomes" id="UP000747542">
    <property type="component" value="Unassembled WGS sequence"/>
</dbReference>
<evidence type="ECO:0000313" key="2">
    <source>
        <dbReference type="Proteomes" id="UP000747542"/>
    </source>
</evidence>
<feature type="non-terminal residue" evidence="1">
    <location>
        <position position="1"/>
    </location>
</feature>
<protein>
    <submittedName>
        <fullName evidence="1">Uncharacterized protein</fullName>
    </submittedName>
</protein>
<dbReference type="AlphaFoldDB" id="A0A8J5JM56"/>
<evidence type="ECO:0000313" key="1">
    <source>
        <dbReference type="EMBL" id="KAG7158823.1"/>
    </source>
</evidence>
<name>A0A8J5JM56_HOMAM</name>
<accession>A0A8J5JM56</accession>
<keyword evidence="2" id="KW-1185">Reference proteome</keyword>
<organism evidence="1 2">
    <name type="scientific">Homarus americanus</name>
    <name type="common">American lobster</name>
    <dbReference type="NCBI Taxonomy" id="6706"/>
    <lineage>
        <taxon>Eukaryota</taxon>
        <taxon>Metazoa</taxon>
        <taxon>Ecdysozoa</taxon>
        <taxon>Arthropoda</taxon>
        <taxon>Crustacea</taxon>
        <taxon>Multicrustacea</taxon>
        <taxon>Malacostraca</taxon>
        <taxon>Eumalacostraca</taxon>
        <taxon>Eucarida</taxon>
        <taxon>Decapoda</taxon>
        <taxon>Pleocyemata</taxon>
        <taxon>Astacidea</taxon>
        <taxon>Nephropoidea</taxon>
        <taxon>Nephropidae</taxon>
        <taxon>Homarus</taxon>
    </lineage>
</organism>
<comment type="caution">
    <text evidence="1">The sequence shown here is derived from an EMBL/GenBank/DDBJ whole genome shotgun (WGS) entry which is preliminary data.</text>
</comment>
<reference evidence="1" key="1">
    <citation type="journal article" date="2021" name="Sci. Adv.">
        <title>The American lobster genome reveals insights on longevity, neural, and immune adaptations.</title>
        <authorList>
            <person name="Polinski J.M."/>
            <person name="Zimin A.V."/>
            <person name="Clark K.F."/>
            <person name="Kohn A.B."/>
            <person name="Sadowski N."/>
            <person name="Timp W."/>
            <person name="Ptitsyn A."/>
            <person name="Khanna P."/>
            <person name="Romanova D.Y."/>
            <person name="Williams P."/>
            <person name="Greenwood S.J."/>
            <person name="Moroz L.L."/>
            <person name="Walt D.R."/>
            <person name="Bodnar A.G."/>
        </authorList>
    </citation>
    <scope>NUCLEOTIDE SEQUENCE</scope>
    <source>
        <strain evidence="1">GMGI-L3</strain>
    </source>
</reference>
<sequence length="100" mass="11031">VKFKQAQKENYPQSDELTDYADKIIQRTPCTPLARTIAPVATAPIKSNTICYQPQPAPLTTSSTPSSVPECSAVLPGAPLHYNPVRDLINTYTELRRAYP</sequence>
<dbReference type="EMBL" id="JAHLQT010034464">
    <property type="protein sequence ID" value="KAG7158823.1"/>
    <property type="molecule type" value="Genomic_DNA"/>
</dbReference>
<gene>
    <name evidence="1" type="ORF">Hamer_G026007</name>
</gene>